<evidence type="ECO:0000313" key="2">
    <source>
        <dbReference type="Proteomes" id="UP000449249"/>
    </source>
</evidence>
<organism evidence="1 2">
    <name type="scientific">Dorea longicatena</name>
    <dbReference type="NCBI Taxonomy" id="88431"/>
    <lineage>
        <taxon>Bacteria</taxon>
        <taxon>Bacillati</taxon>
        <taxon>Bacillota</taxon>
        <taxon>Clostridia</taxon>
        <taxon>Lachnospirales</taxon>
        <taxon>Lachnospiraceae</taxon>
        <taxon>Dorea</taxon>
    </lineage>
</organism>
<reference evidence="1 2" key="1">
    <citation type="journal article" date="2019" name="Nat. Med.">
        <title>A library of human gut bacterial isolates paired with longitudinal multiomics data enables mechanistic microbiome research.</title>
        <authorList>
            <person name="Poyet M."/>
            <person name="Groussin M."/>
            <person name="Gibbons S.M."/>
            <person name="Avila-Pacheco J."/>
            <person name="Jiang X."/>
            <person name="Kearney S.M."/>
            <person name="Perrotta A.R."/>
            <person name="Berdy B."/>
            <person name="Zhao S."/>
            <person name="Lieberman T.D."/>
            <person name="Swanson P.K."/>
            <person name="Smith M."/>
            <person name="Roesemann S."/>
            <person name="Alexander J.E."/>
            <person name="Rich S.A."/>
            <person name="Livny J."/>
            <person name="Vlamakis H."/>
            <person name="Clish C."/>
            <person name="Bullock K."/>
            <person name="Deik A."/>
            <person name="Scott J."/>
            <person name="Pierce K.A."/>
            <person name="Xavier R.J."/>
            <person name="Alm E.J."/>
        </authorList>
    </citation>
    <scope>NUCLEOTIDE SEQUENCE [LARGE SCALE GENOMIC DNA]</scope>
    <source>
        <strain evidence="1 2">BIOML-A1</strain>
    </source>
</reference>
<dbReference type="Proteomes" id="UP000449249">
    <property type="component" value="Unassembled WGS sequence"/>
</dbReference>
<comment type="caution">
    <text evidence="1">The sequence shown here is derived from an EMBL/GenBank/DDBJ whole genome shotgun (WGS) entry which is preliminary data.</text>
</comment>
<gene>
    <name evidence="1" type="ORF">GT576_00965</name>
</gene>
<dbReference type="AlphaFoldDB" id="A0A6N9JR11"/>
<dbReference type="RefSeq" id="WP_161169739.1">
    <property type="nucleotide sequence ID" value="NZ_WWSF01000002.1"/>
</dbReference>
<proteinExistence type="predicted"/>
<sequence length="109" mass="12387">MAIERTVETDVYCDVCGEWIMGWKSNDVGVSRAWAAEYTRRRGGTVGKKIVCKKCRIKERIRTCSMQRKIGNAGRDSDGTCMGFASVVSDEPMERCKRCIACTSYQWEE</sequence>
<dbReference type="EMBL" id="WWSH01000001">
    <property type="protein sequence ID" value="MZK08946.1"/>
    <property type="molecule type" value="Genomic_DNA"/>
</dbReference>
<name>A0A6N9JR11_9FIRM</name>
<evidence type="ECO:0000313" key="1">
    <source>
        <dbReference type="EMBL" id="MZK08946.1"/>
    </source>
</evidence>
<accession>A0A6N9JR11</accession>
<protein>
    <submittedName>
        <fullName evidence="1">Uncharacterized protein</fullName>
    </submittedName>
</protein>